<keyword evidence="1" id="KW-0472">Membrane</keyword>
<reference evidence="2" key="1">
    <citation type="submission" date="2019-07" db="EMBL/GenBank/DDBJ databases">
        <title>Annotation for the trematode Paragonimus miyazaki's.</title>
        <authorList>
            <person name="Choi Y.-J."/>
        </authorList>
    </citation>
    <scope>NUCLEOTIDE SEQUENCE</scope>
    <source>
        <strain evidence="2">Japan</strain>
    </source>
</reference>
<proteinExistence type="predicted"/>
<accession>A0A8S9YE71</accession>
<evidence type="ECO:0000313" key="3">
    <source>
        <dbReference type="Proteomes" id="UP000822476"/>
    </source>
</evidence>
<keyword evidence="1" id="KW-0812">Transmembrane</keyword>
<dbReference type="EMBL" id="JTDE01008513">
    <property type="protein sequence ID" value="KAF7234899.1"/>
    <property type="molecule type" value="Genomic_DNA"/>
</dbReference>
<dbReference type="AlphaFoldDB" id="A0A8S9YE71"/>
<organism evidence="2 3">
    <name type="scientific">Paragonimus skrjabini miyazakii</name>
    <dbReference type="NCBI Taxonomy" id="59628"/>
    <lineage>
        <taxon>Eukaryota</taxon>
        <taxon>Metazoa</taxon>
        <taxon>Spiralia</taxon>
        <taxon>Lophotrochozoa</taxon>
        <taxon>Platyhelminthes</taxon>
        <taxon>Trematoda</taxon>
        <taxon>Digenea</taxon>
        <taxon>Plagiorchiida</taxon>
        <taxon>Troglotremata</taxon>
        <taxon>Troglotrematidae</taxon>
        <taxon>Paragonimus</taxon>
    </lineage>
</organism>
<feature type="transmembrane region" description="Helical" evidence="1">
    <location>
        <begin position="32"/>
        <end position="53"/>
    </location>
</feature>
<protein>
    <submittedName>
        <fullName evidence="2">Uncharacterized protein</fullName>
    </submittedName>
</protein>
<gene>
    <name evidence="2" type="ORF">EG68_11569</name>
</gene>
<evidence type="ECO:0000256" key="1">
    <source>
        <dbReference type="SAM" id="Phobius"/>
    </source>
</evidence>
<sequence>MLNATDVPVAECVNQHNLVGFGPEFLWSFQGIPFNIVINIFGLAICMFVHYFMVRVTEAKRKSGRAVFSMYRRDHNSEATPTLWQCWCMP</sequence>
<keyword evidence="1" id="KW-1133">Transmembrane helix</keyword>
<dbReference type="Proteomes" id="UP000822476">
    <property type="component" value="Unassembled WGS sequence"/>
</dbReference>
<comment type="caution">
    <text evidence="2">The sequence shown here is derived from an EMBL/GenBank/DDBJ whole genome shotgun (WGS) entry which is preliminary data.</text>
</comment>
<evidence type="ECO:0000313" key="2">
    <source>
        <dbReference type="EMBL" id="KAF7234899.1"/>
    </source>
</evidence>
<name>A0A8S9YE71_9TREM</name>
<keyword evidence="3" id="KW-1185">Reference proteome</keyword>